<dbReference type="PANTHER" id="PTHR43408:SF2">
    <property type="entry name" value="FMN REDUCTASE (NADPH)"/>
    <property type="match status" value="1"/>
</dbReference>
<accession>A0A147KE10</accession>
<dbReference type="EMBL" id="LGEM01000122">
    <property type="protein sequence ID" value="KUP95523.1"/>
    <property type="molecule type" value="Genomic_DNA"/>
</dbReference>
<evidence type="ECO:0000259" key="4">
    <source>
        <dbReference type="Pfam" id="PF03358"/>
    </source>
</evidence>
<name>A0A147KE10_THECS</name>
<evidence type="ECO:0000313" key="5">
    <source>
        <dbReference type="EMBL" id="KUP95523.1"/>
    </source>
</evidence>
<organism evidence="5 6">
    <name type="scientific">Thermobifida cellulosilytica TB100</name>
    <dbReference type="NCBI Taxonomy" id="665004"/>
    <lineage>
        <taxon>Bacteria</taxon>
        <taxon>Bacillati</taxon>
        <taxon>Actinomycetota</taxon>
        <taxon>Actinomycetes</taxon>
        <taxon>Streptosporangiales</taxon>
        <taxon>Nocardiopsidaceae</taxon>
        <taxon>Thermobifida</taxon>
    </lineage>
</organism>
<keyword evidence="3" id="KW-0560">Oxidoreductase</keyword>
<dbReference type="PATRIC" id="fig|665004.4.peg.3726"/>
<dbReference type="SUPFAM" id="SSF52218">
    <property type="entry name" value="Flavoproteins"/>
    <property type="match status" value="1"/>
</dbReference>
<keyword evidence="1" id="KW-0285">Flavoprotein</keyword>
<dbReference type="STRING" id="665004.AC529_17245"/>
<dbReference type="OrthoDB" id="1643408at2"/>
<dbReference type="PANTHER" id="PTHR43408">
    <property type="entry name" value="FMN REDUCTASE (NADPH)"/>
    <property type="match status" value="1"/>
</dbReference>
<reference evidence="6" key="1">
    <citation type="journal article" date="2017" name="Acta Aliment.">
        <title>Plant polysaccharide degrading enzyme system of Thermpbifida cellulosilytica TB100 revealed by de novo genome project data.</title>
        <authorList>
            <person name="Toth A."/>
            <person name="Baka E."/>
            <person name="Luzics S."/>
            <person name="Bata-Vidacs I."/>
            <person name="Nagy I."/>
            <person name="Balint B."/>
            <person name="Herceg R."/>
            <person name="Olasz F."/>
            <person name="Wilk T."/>
            <person name="Nagy T."/>
            <person name="Kriszt B."/>
            <person name="Nagy I."/>
            <person name="Kukolya J."/>
        </authorList>
    </citation>
    <scope>NUCLEOTIDE SEQUENCE [LARGE SCALE GENOMIC DNA]</scope>
    <source>
        <strain evidence="6">TB100</strain>
    </source>
</reference>
<dbReference type="AlphaFoldDB" id="A0A147KE10"/>
<dbReference type="InterPro" id="IPR005025">
    <property type="entry name" value="FMN_Rdtase-like_dom"/>
</dbReference>
<dbReference type="Proteomes" id="UP000074382">
    <property type="component" value="Unassembled WGS sequence"/>
</dbReference>
<proteinExistence type="predicted"/>
<dbReference type="InterPro" id="IPR029039">
    <property type="entry name" value="Flavoprotein-like_sf"/>
</dbReference>
<dbReference type="Pfam" id="PF03358">
    <property type="entry name" value="FMN_red"/>
    <property type="match status" value="1"/>
</dbReference>
<evidence type="ECO:0000313" key="6">
    <source>
        <dbReference type="Proteomes" id="UP000074382"/>
    </source>
</evidence>
<dbReference type="RefSeq" id="WP_068758361.1">
    <property type="nucleotide sequence ID" value="NZ_KQ950186.1"/>
</dbReference>
<dbReference type="GO" id="GO:0016491">
    <property type="term" value="F:oxidoreductase activity"/>
    <property type="evidence" value="ECO:0007669"/>
    <property type="project" value="UniProtKB-KW"/>
</dbReference>
<evidence type="ECO:0000256" key="3">
    <source>
        <dbReference type="ARBA" id="ARBA00023002"/>
    </source>
</evidence>
<protein>
    <submittedName>
        <fullName evidence="5">Flavoprotein</fullName>
    </submittedName>
</protein>
<keyword evidence="6" id="KW-1185">Reference proteome</keyword>
<evidence type="ECO:0000256" key="1">
    <source>
        <dbReference type="ARBA" id="ARBA00022630"/>
    </source>
</evidence>
<dbReference type="InterPro" id="IPR051814">
    <property type="entry name" value="NAD(P)H-dep_FMN_reductase"/>
</dbReference>
<dbReference type="Gene3D" id="3.40.50.360">
    <property type="match status" value="1"/>
</dbReference>
<feature type="domain" description="NADPH-dependent FMN reductase-like" evidence="4">
    <location>
        <begin position="3"/>
        <end position="142"/>
    </location>
</feature>
<evidence type="ECO:0000256" key="2">
    <source>
        <dbReference type="ARBA" id="ARBA00022643"/>
    </source>
</evidence>
<keyword evidence="2" id="KW-0288">FMN</keyword>
<sequence length="172" mass="17744">MTRFTVLVAAPQTRSALRAAAVHTADAIAAHTGLAADIDTIDLAELGPELLAEEVTDGVADALATIAATDVLVVATPQVHGSYAGLLKVFLDRLPELGLAHVIALPLAAVEDLRNGYNIESDLRVLLSDLGAWVAEPGLVLTGTEVTEPLSVIDAWAEVTAPALLQALSVAV</sequence>
<comment type="caution">
    <text evidence="5">The sequence shown here is derived from an EMBL/GenBank/DDBJ whole genome shotgun (WGS) entry which is preliminary data.</text>
</comment>
<gene>
    <name evidence="5" type="ORF">AC529_17245</name>
</gene>